<dbReference type="EMBL" id="JAANER010000001">
    <property type="protein sequence ID" value="KAG9195919.1"/>
    <property type="molecule type" value="Genomic_DNA"/>
</dbReference>
<gene>
    <name evidence="2" type="ORF">G6011_01040</name>
</gene>
<feature type="compositionally biased region" description="Polar residues" evidence="1">
    <location>
        <begin position="558"/>
        <end position="574"/>
    </location>
</feature>
<dbReference type="Proteomes" id="UP001199106">
    <property type="component" value="Unassembled WGS sequence"/>
</dbReference>
<sequence length="1099" mass="121167">MTSNSLPIGLDESHRQLFATSLRVRLELELQRQVAIYAGQFSEVSEYQVRCIFAEHVDAFLQSIQDIPRSLSPSPPHAAQNMASKAEIGTSHCRRYLLLLVQSLPNTTTFIFQGNLHKTLRSTPDAIIQQALSSPDLIELLRRQHGTPSTCLPVQGVMACPIVEEVRKIGHAVRVGGAFKNMIRVAMKTFSHLFKDTSFGKLLEQPVARFILGLILERECANFGPTPVFVDRAHIYALRLRDIICGLNSICCSAEEIKQIMNKLRIPTVFDMNHPSAIIRQSMSVGGYISPLANSVAFPRTVTALAFIPQIAQTKLAIPKNTSTAFGSKTYTVLEPCMSVPVASSMNVLQHTTPVQPAQTVPKVHAMSPHAKPIMSQSTQLIDVTAHTVNTNGSSAIFGAIPQSDAMEGCISELIYPQQVVTADSHPSHHEAMDGVETSYAPNHGTNDGRDEMDDIQITSQAAAASIATYPAQTQNQNMPGASPPAKATFVSTVRPNATPFGSILVEIKDQDMPDVSPPAHSTISLTIQPNFAPPAIILVENKDKGMTEAPPPAQARLISSRSASEARNVTAKSSIARPQRPTSGYPLVSTTYRSPFDQPSEASSFSDPNGTESTIQSRAKSLAQANTHDHWSDGKAHTLFTQFPQLHQDLQQACPAMIKEPQRNRFKQQVLDYINDATSAAELRDNIDHAMKNQLLTNAKFNKLRRYAFDGQHARRREAQEIVGILNIGNPPQTNNQIGLSQAYNDGPAQPAISVMLFGSSQVAPKIIAPPTTLATPPQTANASAAVSSGPLTRRESKTPEPQSSKEKLTRLLIEAQRKAMNRKDEVWTLFASMLDFSWQKPSDNDAVIDYVNKHPRFQGSDNDKRKKMNIEWTIDVIQKFVDDKDRSSCELLIWTCNEALNARDVKAEKEIPGACATCADRQKELGPLFRRILATNFELVREVYPNGCLTWDEMKDLAKAEELGYFNKSVNKKLGPYVPYMRELKEYWCHRANMNKFIVDRTADQNMATGQSIAFGLAGSSKPKHNIAGVSFDQDKVSKENGVGAMGDTNVPRANESAPKRFREAPTKQEERATMKEKYGRHADGASGSDRMKRSRE</sequence>
<feature type="region of interest" description="Disordered" evidence="1">
    <location>
        <begin position="546"/>
        <end position="630"/>
    </location>
</feature>
<keyword evidence="3" id="KW-1185">Reference proteome</keyword>
<evidence type="ECO:0000313" key="2">
    <source>
        <dbReference type="EMBL" id="KAG9195919.1"/>
    </source>
</evidence>
<feature type="region of interest" description="Disordered" evidence="1">
    <location>
        <begin position="772"/>
        <end position="808"/>
    </location>
</feature>
<evidence type="ECO:0000256" key="1">
    <source>
        <dbReference type="SAM" id="MobiDB-lite"/>
    </source>
</evidence>
<comment type="caution">
    <text evidence="2">The sequence shown here is derived from an EMBL/GenBank/DDBJ whole genome shotgun (WGS) entry which is preliminary data.</text>
</comment>
<name>A0AAD4IKD3_9PLEO</name>
<feature type="compositionally biased region" description="Polar residues" evidence="1">
    <location>
        <begin position="601"/>
        <end position="627"/>
    </location>
</feature>
<feature type="compositionally biased region" description="Low complexity" evidence="1">
    <location>
        <begin position="772"/>
        <end position="784"/>
    </location>
</feature>
<feature type="region of interest" description="Disordered" evidence="1">
    <location>
        <begin position="1041"/>
        <end position="1099"/>
    </location>
</feature>
<reference evidence="2" key="1">
    <citation type="submission" date="2021-07" db="EMBL/GenBank/DDBJ databases">
        <title>Genome Resource of American Ginseng Black Spot Pathogen Alternaria panax.</title>
        <authorList>
            <person name="Qiu C."/>
            <person name="Wang W."/>
            <person name="Liu Z."/>
        </authorList>
    </citation>
    <scope>NUCLEOTIDE SEQUENCE</scope>
    <source>
        <strain evidence="2">BNCC115425</strain>
    </source>
</reference>
<feature type="compositionally biased region" description="Basic and acidic residues" evidence="1">
    <location>
        <begin position="794"/>
        <end position="808"/>
    </location>
</feature>
<organism evidence="2 3">
    <name type="scientific">Alternaria panax</name>
    <dbReference type="NCBI Taxonomy" id="48097"/>
    <lineage>
        <taxon>Eukaryota</taxon>
        <taxon>Fungi</taxon>
        <taxon>Dikarya</taxon>
        <taxon>Ascomycota</taxon>
        <taxon>Pezizomycotina</taxon>
        <taxon>Dothideomycetes</taxon>
        <taxon>Pleosporomycetidae</taxon>
        <taxon>Pleosporales</taxon>
        <taxon>Pleosporineae</taxon>
        <taxon>Pleosporaceae</taxon>
        <taxon>Alternaria</taxon>
        <taxon>Alternaria sect. Panax</taxon>
    </lineage>
</organism>
<proteinExistence type="predicted"/>
<feature type="compositionally biased region" description="Basic and acidic residues" evidence="1">
    <location>
        <begin position="1060"/>
        <end position="1086"/>
    </location>
</feature>
<evidence type="ECO:0000313" key="3">
    <source>
        <dbReference type="Proteomes" id="UP001199106"/>
    </source>
</evidence>
<protein>
    <submittedName>
        <fullName evidence="2">Uncharacterized protein</fullName>
    </submittedName>
</protein>
<accession>A0AAD4IKD3</accession>
<dbReference type="AlphaFoldDB" id="A0AAD4IKD3"/>